<evidence type="ECO:0000256" key="5">
    <source>
        <dbReference type="ARBA" id="ARBA00022967"/>
    </source>
</evidence>
<evidence type="ECO:0000256" key="3">
    <source>
        <dbReference type="ARBA" id="ARBA00022475"/>
    </source>
</evidence>
<keyword evidence="6" id="KW-0472">Membrane</keyword>
<comment type="subcellular location">
    <subcellularLocation>
        <location evidence="1">Membrane</location>
    </subcellularLocation>
</comment>
<reference evidence="8" key="1">
    <citation type="journal article" date="2015" name="Nature">
        <title>Complex archaea that bridge the gap between prokaryotes and eukaryotes.</title>
        <authorList>
            <person name="Spang A."/>
            <person name="Saw J.H."/>
            <person name="Jorgensen S.L."/>
            <person name="Zaremba-Niedzwiedzka K."/>
            <person name="Martijn J."/>
            <person name="Lind A.E."/>
            <person name="van Eijk R."/>
            <person name="Schleper C."/>
            <person name="Guy L."/>
            <person name="Ettema T.J."/>
        </authorList>
    </citation>
    <scope>NUCLEOTIDE SEQUENCE</scope>
</reference>
<evidence type="ECO:0000313" key="8">
    <source>
        <dbReference type="EMBL" id="KKK59190.1"/>
    </source>
</evidence>
<dbReference type="GO" id="GO:0016020">
    <property type="term" value="C:membrane"/>
    <property type="evidence" value="ECO:0007669"/>
    <property type="project" value="UniProtKB-SubCell"/>
</dbReference>
<keyword evidence="3" id="KW-1003">Cell membrane</keyword>
<dbReference type="AlphaFoldDB" id="A0A0F8XE02"/>
<keyword evidence="2" id="KW-0813">Transport</keyword>
<sequence length="230" mass="26406">LLFQKELNALKQYESSVSRVDNRLFELEGSTSSQTTNEKTSLVRMRERLSKRDHLILFIRRAPFLKRYYTRLDRTITGHVVDILKELGVPNPENVVHRYPHELSGGMQQRIVIAMALACHPTLLIADEPTSNLDVTVQAQILNLLKSLQKQFDLTYLFVTHHLLVVQYISNRIAVIYLGKIVELSMTETLFKKPLHPYSRASFSAIPDAISEFLYRFNCILDIPAALPVN</sequence>
<proteinExistence type="predicted"/>
<evidence type="ECO:0000256" key="1">
    <source>
        <dbReference type="ARBA" id="ARBA00004370"/>
    </source>
</evidence>
<comment type="caution">
    <text evidence="8">The sequence shown here is derived from an EMBL/GenBank/DDBJ whole genome shotgun (WGS) entry which is preliminary data.</text>
</comment>
<evidence type="ECO:0000259" key="7">
    <source>
        <dbReference type="PROSITE" id="PS50893"/>
    </source>
</evidence>
<keyword evidence="4" id="KW-0997">Cell inner membrane</keyword>
<dbReference type="InterPro" id="IPR017871">
    <property type="entry name" value="ABC_transporter-like_CS"/>
</dbReference>
<evidence type="ECO:0000256" key="6">
    <source>
        <dbReference type="ARBA" id="ARBA00023136"/>
    </source>
</evidence>
<accession>A0A0F8XE02</accession>
<dbReference type="GO" id="GO:0005524">
    <property type="term" value="F:ATP binding"/>
    <property type="evidence" value="ECO:0007669"/>
    <property type="project" value="InterPro"/>
</dbReference>
<gene>
    <name evidence="8" type="ORF">LCGC14_3036880</name>
</gene>
<name>A0A0F8XE02_9ZZZZ</name>
<dbReference type="PANTHER" id="PTHR43297:SF14">
    <property type="entry name" value="ATPASE AAA-TYPE CORE DOMAIN-CONTAINING PROTEIN"/>
    <property type="match status" value="1"/>
</dbReference>
<dbReference type="EMBL" id="LAZR01063604">
    <property type="protein sequence ID" value="KKK59190.1"/>
    <property type="molecule type" value="Genomic_DNA"/>
</dbReference>
<dbReference type="PANTHER" id="PTHR43297">
    <property type="entry name" value="OLIGOPEPTIDE TRANSPORT ATP-BINDING PROTEIN APPD"/>
    <property type="match status" value="1"/>
</dbReference>
<feature type="non-terminal residue" evidence="8">
    <location>
        <position position="1"/>
    </location>
</feature>
<keyword evidence="5" id="KW-1278">Translocase</keyword>
<dbReference type="GO" id="GO:0016887">
    <property type="term" value="F:ATP hydrolysis activity"/>
    <property type="evidence" value="ECO:0007669"/>
    <property type="project" value="InterPro"/>
</dbReference>
<dbReference type="Gene3D" id="3.40.50.300">
    <property type="entry name" value="P-loop containing nucleotide triphosphate hydrolases"/>
    <property type="match status" value="1"/>
</dbReference>
<feature type="domain" description="ABC transporter" evidence="7">
    <location>
        <begin position="2"/>
        <end position="203"/>
    </location>
</feature>
<evidence type="ECO:0000256" key="2">
    <source>
        <dbReference type="ARBA" id="ARBA00022448"/>
    </source>
</evidence>
<dbReference type="InterPro" id="IPR050388">
    <property type="entry name" value="ABC_Ni/Peptide_Import"/>
</dbReference>
<protein>
    <recommendedName>
        <fullName evidence="7">ABC transporter domain-containing protein</fullName>
    </recommendedName>
</protein>
<dbReference type="InterPro" id="IPR003439">
    <property type="entry name" value="ABC_transporter-like_ATP-bd"/>
</dbReference>
<organism evidence="8">
    <name type="scientific">marine sediment metagenome</name>
    <dbReference type="NCBI Taxonomy" id="412755"/>
    <lineage>
        <taxon>unclassified sequences</taxon>
        <taxon>metagenomes</taxon>
        <taxon>ecological metagenomes</taxon>
    </lineage>
</organism>
<dbReference type="SUPFAM" id="SSF52540">
    <property type="entry name" value="P-loop containing nucleoside triphosphate hydrolases"/>
    <property type="match status" value="1"/>
</dbReference>
<dbReference type="PROSITE" id="PS00211">
    <property type="entry name" value="ABC_TRANSPORTER_1"/>
    <property type="match status" value="1"/>
</dbReference>
<evidence type="ECO:0000256" key="4">
    <source>
        <dbReference type="ARBA" id="ARBA00022519"/>
    </source>
</evidence>
<dbReference type="InterPro" id="IPR027417">
    <property type="entry name" value="P-loop_NTPase"/>
</dbReference>
<dbReference type="Pfam" id="PF00005">
    <property type="entry name" value="ABC_tran"/>
    <property type="match status" value="1"/>
</dbReference>
<dbReference type="PROSITE" id="PS50893">
    <property type="entry name" value="ABC_TRANSPORTER_2"/>
    <property type="match status" value="1"/>
</dbReference>